<organism evidence="2 3">
    <name type="scientific">Candidatus Roizmanbacteria bacterium GW2011_GWC2_34_23</name>
    <dbReference type="NCBI Taxonomy" id="1618484"/>
    <lineage>
        <taxon>Bacteria</taxon>
        <taxon>Candidatus Roizmaniibacteriota</taxon>
    </lineage>
</organism>
<dbReference type="InterPro" id="IPR014717">
    <property type="entry name" value="Transl_elong_EF1B/ribsomal_bS6"/>
</dbReference>
<evidence type="ECO:0000313" key="2">
    <source>
        <dbReference type="EMBL" id="KKP63029.1"/>
    </source>
</evidence>
<evidence type="ECO:0000256" key="1">
    <source>
        <dbReference type="SAM" id="Phobius"/>
    </source>
</evidence>
<sequence length="189" mass="21693">MNLGVILKSIFEKKSGDYIFIIFFLLIFSVFIIFAIKPSLATAYSLKKEEIDLAKIDQVYEEKINNITLIQTQIEENRDNLPLLNQSISEHPEVNKIIEDIKKIADKNSLTLNKASLVDINFSKTNKEKQNVKLKMEVTTSFENLKKFMTDILGQRRLKLIDELIISRDKDSSDSGGLKVNLTIDGYYL</sequence>
<keyword evidence="1" id="KW-0472">Membrane</keyword>
<accession>A0A0G0B116</accession>
<protein>
    <recommendedName>
        <fullName evidence="4">Pilus assembly protein, PilO</fullName>
    </recommendedName>
</protein>
<dbReference type="EMBL" id="LBPR01000002">
    <property type="protein sequence ID" value="KKP63029.1"/>
    <property type="molecule type" value="Genomic_DNA"/>
</dbReference>
<evidence type="ECO:0008006" key="4">
    <source>
        <dbReference type="Google" id="ProtNLM"/>
    </source>
</evidence>
<dbReference type="STRING" id="1618484.UR56_C0002G0006"/>
<keyword evidence="1" id="KW-1133">Transmembrane helix</keyword>
<dbReference type="GO" id="GO:0043107">
    <property type="term" value="P:type IV pilus-dependent motility"/>
    <property type="evidence" value="ECO:0007669"/>
    <property type="project" value="InterPro"/>
</dbReference>
<name>A0A0G0B116_9BACT</name>
<gene>
    <name evidence="2" type="ORF">UR56_C0002G0006</name>
</gene>
<proteinExistence type="predicted"/>
<dbReference type="Pfam" id="PF04350">
    <property type="entry name" value="PilO"/>
    <property type="match status" value="1"/>
</dbReference>
<keyword evidence="1" id="KW-0812">Transmembrane</keyword>
<reference evidence="2 3" key="1">
    <citation type="journal article" date="2015" name="Nature">
        <title>rRNA introns, odd ribosomes, and small enigmatic genomes across a large radiation of phyla.</title>
        <authorList>
            <person name="Brown C.T."/>
            <person name="Hug L.A."/>
            <person name="Thomas B.C."/>
            <person name="Sharon I."/>
            <person name="Castelle C.J."/>
            <person name="Singh A."/>
            <person name="Wilkins M.J."/>
            <person name="Williams K.H."/>
            <person name="Banfield J.F."/>
        </authorList>
    </citation>
    <scope>NUCLEOTIDE SEQUENCE [LARGE SCALE GENOMIC DNA]</scope>
</reference>
<feature type="transmembrane region" description="Helical" evidence="1">
    <location>
        <begin position="18"/>
        <end position="36"/>
    </location>
</feature>
<evidence type="ECO:0000313" key="3">
    <source>
        <dbReference type="Proteomes" id="UP000034004"/>
    </source>
</evidence>
<dbReference type="GO" id="GO:0043683">
    <property type="term" value="P:type IV pilus assembly"/>
    <property type="evidence" value="ECO:0007669"/>
    <property type="project" value="InterPro"/>
</dbReference>
<dbReference type="AlphaFoldDB" id="A0A0G0B116"/>
<comment type="caution">
    <text evidence="2">The sequence shown here is derived from an EMBL/GenBank/DDBJ whole genome shotgun (WGS) entry which is preliminary data.</text>
</comment>
<dbReference type="InterPro" id="IPR007445">
    <property type="entry name" value="PilO"/>
</dbReference>
<dbReference type="Gene3D" id="3.30.70.60">
    <property type="match status" value="1"/>
</dbReference>
<dbReference type="Proteomes" id="UP000034004">
    <property type="component" value="Unassembled WGS sequence"/>
</dbReference>